<dbReference type="Pfam" id="PF11807">
    <property type="entry name" value="UstYa"/>
    <property type="match status" value="1"/>
</dbReference>
<keyword evidence="4" id="KW-1185">Reference proteome</keyword>
<proteinExistence type="inferred from homology"/>
<evidence type="ECO:0000313" key="3">
    <source>
        <dbReference type="EMBL" id="KAH7123581.1"/>
    </source>
</evidence>
<protein>
    <submittedName>
        <fullName evidence="3">Uncharacterized protein</fullName>
    </submittedName>
</protein>
<dbReference type="PANTHER" id="PTHR33365:SF4">
    <property type="entry name" value="CYCLOCHLOROTINE BIOSYNTHESIS PROTEIN O"/>
    <property type="match status" value="1"/>
</dbReference>
<dbReference type="OrthoDB" id="3687641at2759"/>
<evidence type="ECO:0000256" key="2">
    <source>
        <dbReference type="ARBA" id="ARBA00035112"/>
    </source>
</evidence>
<dbReference type="AlphaFoldDB" id="A0A9P9DS47"/>
<dbReference type="InterPro" id="IPR021765">
    <property type="entry name" value="UstYa-like"/>
</dbReference>
<reference evidence="3" key="1">
    <citation type="journal article" date="2021" name="Nat. Commun.">
        <title>Genetic determinants of endophytism in the Arabidopsis root mycobiome.</title>
        <authorList>
            <person name="Mesny F."/>
            <person name="Miyauchi S."/>
            <person name="Thiergart T."/>
            <person name="Pickel B."/>
            <person name="Atanasova L."/>
            <person name="Karlsson M."/>
            <person name="Huettel B."/>
            <person name="Barry K.W."/>
            <person name="Haridas S."/>
            <person name="Chen C."/>
            <person name="Bauer D."/>
            <person name="Andreopoulos W."/>
            <person name="Pangilinan J."/>
            <person name="LaButti K."/>
            <person name="Riley R."/>
            <person name="Lipzen A."/>
            <person name="Clum A."/>
            <person name="Drula E."/>
            <person name="Henrissat B."/>
            <person name="Kohler A."/>
            <person name="Grigoriev I.V."/>
            <person name="Martin F.M."/>
            <person name="Hacquard S."/>
        </authorList>
    </citation>
    <scope>NUCLEOTIDE SEQUENCE</scope>
    <source>
        <strain evidence="3">MPI-CAGE-CH-0243</strain>
    </source>
</reference>
<dbReference type="EMBL" id="JAGMWT010000008">
    <property type="protein sequence ID" value="KAH7123581.1"/>
    <property type="molecule type" value="Genomic_DNA"/>
</dbReference>
<name>A0A9P9DS47_9PLEO</name>
<gene>
    <name evidence="3" type="ORF">B0J11DRAFT_529353</name>
</gene>
<comment type="similarity">
    <text evidence="2">Belongs to the ustYa family.</text>
</comment>
<dbReference type="Proteomes" id="UP000700596">
    <property type="component" value="Unassembled WGS sequence"/>
</dbReference>
<accession>A0A9P9DS47</accession>
<dbReference type="PANTHER" id="PTHR33365">
    <property type="entry name" value="YALI0B05434P"/>
    <property type="match status" value="1"/>
</dbReference>
<comment type="pathway">
    <text evidence="1">Mycotoxin biosynthesis.</text>
</comment>
<evidence type="ECO:0000256" key="1">
    <source>
        <dbReference type="ARBA" id="ARBA00004685"/>
    </source>
</evidence>
<evidence type="ECO:0000313" key="4">
    <source>
        <dbReference type="Proteomes" id="UP000700596"/>
    </source>
</evidence>
<sequence length="78" mass="8627">MARNVSLKSIDERHIGHCLDYLRQSLMCAADTTLEPVDPVRGGVTGWGVSHTCRSYEDLKTWAESRRASNASGFGDDQ</sequence>
<comment type="caution">
    <text evidence="3">The sequence shown here is derived from an EMBL/GenBank/DDBJ whole genome shotgun (WGS) entry which is preliminary data.</text>
</comment>
<organism evidence="3 4">
    <name type="scientific">Dendryphion nanum</name>
    <dbReference type="NCBI Taxonomy" id="256645"/>
    <lineage>
        <taxon>Eukaryota</taxon>
        <taxon>Fungi</taxon>
        <taxon>Dikarya</taxon>
        <taxon>Ascomycota</taxon>
        <taxon>Pezizomycotina</taxon>
        <taxon>Dothideomycetes</taxon>
        <taxon>Pleosporomycetidae</taxon>
        <taxon>Pleosporales</taxon>
        <taxon>Torulaceae</taxon>
        <taxon>Dendryphion</taxon>
    </lineage>
</organism>
<dbReference type="GO" id="GO:0043386">
    <property type="term" value="P:mycotoxin biosynthetic process"/>
    <property type="evidence" value="ECO:0007669"/>
    <property type="project" value="InterPro"/>
</dbReference>